<protein>
    <submittedName>
        <fullName evidence="2">Putative eka-like protein</fullName>
    </submittedName>
</protein>
<evidence type="ECO:0000313" key="2">
    <source>
        <dbReference type="EMBL" id="KHJ36201.1"/>
    </source>
</evidence>
<feature type="compositionally biased region" description="Basic and acidic residues" evidence="1">
    <location>
        <begin position="58"/>
        <end position="68"/>
    </location>
</feature>
<dbReference type="Proteomes" id="UP000030854">
    <property type="component" value="Unassembled WGS sequence"/>
</dbReference>
<keyword evidence="3" id="KW-1185">Reference proteome</keyword>
<comment type="caution">
    <text evidence="2">The sequence shown here is derived from an EMBL/GenBank/DDBJ whole genome shotgun (WGS) entry which is preliminary data.</text>
</comment>
<name>A0A0B1PH90_UNCNE</name>
<dbReference type="HOGENOM" id="CLU_018153_3_3_1"/>
<sequence>MICTTVLSNIDSTLANLTEDIEKEEAEAIIACLRLAISNFAAADSSPFPPRVPTHTRPSKDNRNGKSKEIDKNLTKKIAVATPRFILNPGPGREFNINTELPRIPKLSDNSPATVARKGHKKSRIDIITSARVAPAKKTAIRPTNKDKTTSPTKAILDNRLFLRLPQDHEWRKLSPAGICEVIVKKFLISPLMRKIKPVHSGFALSPSSPEAREQILKAENGLFLSGLKLEPATNWLSILVPAVPAFIHMEQGKVEVDKAMLSDEIERVCSVRPNSVNAAMGIMPPKIAQELRPAGTVAQQTMLKTSVWLPRNVEIVEAPIALKAADASLVQLAWEHQLKNK</sequence>
<dbReference type="AlphaFoldDB" id="A0A0B1PH90"/>
<organism evidence="2 3">
    <name type="scientific">Uncinula necator</name>
    <name type="common">Grape powdery mildew</name>
    <dbReference type="NCBI Taxonomy" id="52586"/>
    <lineage>
        <taxon>Eukaryota</taxon>
        <taxon>Fungi</taxon>
        <taxon>Dikarya</taxon>
        <taxon>Ascomycota</taxon>
        <taxon>Pezizomycotina</taxon>
        <taxon>Leotiomycetes</taxon>
        <taxon>Erysiphales</taxon>
        <taxon>Erysiphaceae</taxon>
        <taxon>Erysiphe</taxon>
    </lineage>
</organism>
<reference evidence="2 3" key="1">
    <citation type="journal article" date="2014" name="BMC Genomics">
        <title>Adaptive genomic structural variation in the grape powdery mildew pathogen, Erysiphe necator.</title>
        <authorList>
            <person name="Jones L."/>
            <person name="Riaz S."/>
            <person name="Morales-Cruz A."/>
            <person name="Amrine K.C."/>
            <person name="McGuire B."/>
            <person name="Gubler W.D."/>
            <person name="Walker M.A."/>
            <person name="Cantu D."/>
        </authorList>
    </citation>
    <scope>NUCLEOTIDE SEQUENCE [LARGE SCALE GENOMIC DNA]</scope>
    <source>
        <strain evidence="3">c</strain>
    </source>
</reference>
<dbReference type="EMBL" id="JNVN01000113">
    <property type="protein sequence ID" value="KHJ36201.1"/>
    <property type="molecule type" value="Genomic_DNA"/>
</dbReference>
<proteinExistence type="predicted"/>
<evidence type="ECO:0000313" key="3">
    <source>
        <dbReference type="Proteomes" id="UP000030854"/>
    </source>
</evidence>
<evidence type="ECO:0000256" key="1">
    <source>
        <dbReference type="SAM" id="MobiDB-lite"/>
    </source>
</evidence>
<feature type="region of interest" description="Disordered" evidence="1">
    <location>
        <begin position="44"/>
        <end position="68"/>
    </location>
</feature>
<accession>A0A0B1PH90</accession>
<gene>
    <name evidence="2" type="ORF">EV44_g3945</name>
</gene>